<evidence type="ECO:0000256" key="2">
    <source>
        <dbReference type="SAM" id="SignalP"/>
    </source>
</evidence>
<name>A0ABV5GI13_9FLAO</name>
<protein>
    <submittedName>
        <fullName evidence="3">DUF4129 domain-containing protein</fullName>
    </submittedName>
</protein>
<proteinExistence type="predicted"/>
<evidence type="ECO:0000313" key="3">
    <source>
        <dbReference type="EMBL" id="MFB9095018.1"/>
    </source>
</evidence>
<keyword evidence="4" id="KW-1185">Reference proteome</keyword>
<keyword evidence="1" id="KW-1133">Transmembrane helix</keyword>
<accession>A0ABV5GI13</accession>
<evidence type="ECO:0000256" key="1">
    <source>
        <dbReference type="SAM" id="Phobius"/>
    </source>
</evidence>
<organism evidence="3 4">
    <name type="scientific">Flavobacterium jumunjinense</name>
    <dbReference type="NCBI Taxonomy" id="998845"/>
    <lineage>
        <taxon>Bacteria</taxon>
        <taxon>Pseudomonadati</taxon>
        <taxon>Bacteroidota</taxon>
        <taxon>Flavobacteriia</taxon>
        <taxon>Flavobacteriales</taxon>
        <taxon>Flavobacteriaceae</taxon>
        <taxon>Flavobacterium</taxon>
    </lineage>
</organism>
<keyword evidence="1" id="KW-0472">Membrane</keyword>
<dbReference type="Proteomes" id="UP001589607">
    <property type="component" value="Unassembled WGS sequence"/>
</dbReference>
<feature type="transmembrane region" description="Helical" evidence="1">
    <location>
        <begin position="112"/>
        <end position="134"/>
    </location>
</feature>
<comment type="caution">
    <text evidence="3">The sequence shown here is derived from an EMBL/GenBank/DDBJ whole genome shotgun (WGS) entry which is preliminary data.</text>
</comment>
<keyword evidence="1" id="KW-0812">Transmembrane</keyword>
<evidence type="ECO:0000313" key="4">
    <source>
        <dbReference type="Proteomes" id="UP001589607"/>
    </source>
</evidence>
<reference evidence="3 4" key="1">
    <citation type="submission" date="2024-09" db="EMBL/GenBank/DDBJ databases">
        <authorList>
            <person name="Sun Q."/>
            <person name="Mori K."/>
        </authorList>
    </citation>
    <scope>NUCLEOTIDE SEQUENCE [LARGE SCALE GENOMIC DNA]</scope>
    <source>
        <strain evidence="3 4">CECT 7955</strain>
    </source>
</reference>
<keyword evidence="2" id="KW-0732">Signal</keyword>
<dbReference type="EMBL" id="JBHMEY010000001">
    <property type="protein sequence ID" value="MFB9095018.1"/>
    <property type="molecule type" value="Genomic_DNA"/>
</dbReference>
<feature type="chain" id="PRO_5045296723" evidence="2">
    <location>
        <begin position="24"/>
        <end position="258"/>
    </location>
</feature>
<dbReference type="RefSeq" id="WP_236454765.1">
    <property type="nucleotide sequence ID" value="NZ_CBCSGE010000007.1"/>
</dbReference>
<gene>
    <name evidence="3" type="ORF">ACFFVF_00695</name>
</gene>
<sequence length="258" mass="30538">MKNKLLFLFLLITSIGLSQSEMAIDTISLLDYENYTTSTDTISYTKEVLTVESKTFEPNFQEKYKDKDFIYETVIDTKTMSAWDRFWKAVGNFISRLFDLGNIDGSISGLEIIMKIIAYGIVGFVIYMIVRLIIKKEGQWIFGKNKKKITVSEMVEENIHSIDFKEIIKKSKQENDYRLTIRYYYLWLLKSLTDKEVIEWDIEKTNSDYLYEIKSTQLKESFQYLSYIYDYSWYGEFDINEKDFSKAEAAFLKAIQDK</sequence>
<feature type="signal peptide" evidence="2">
    <location>
        <begin position="1"/>
        <end position="23"/>
    </location>
</feature>